<dbReference type="Proteomes" id="UP000887568">
    <property type="component" value="Unplaced"/>
</dbReference>
<dbReference type="PANTHER" id="PTHR10775:SF185">
    <property type="entry name" value="OS08G0208400 PROTEIN"/>
    <property type="match status" value="1"/>
</dbReference>
<reference evidence="1" key="1">
    <citation type="submission" date="2022-11" db="UniProtKB">
        <authorList>
            <consortium name="EnsemblMetazoa"/>
        </authorList>
    </citation>
    <scope>IDENTIFICATION</scope>
</reference>
<dbReference type="RefSeq" id="XP_038065709.1">
    <property type="nucleotide sequence ID" value="XM_038209781.1"/>
</dbReference>
<dbReference type="OrthoDB" id="6146317at2759"/>
<dbReference type="GeneID" id="119735843"/>
<keyword evidence="2" id="KW-1185">Reference proteome</keyword>
<protein>
    <recommendedName>
        <fullName evidence="3">Transposase</fullName>
    </recommendedName>
</protein>
<dbReference type="EnsemblMetazoa" id="XM_038209781.1">
    <property type="protein sequence ID" value="XP_038065709.1"/>
    <property type="gene ID" value="LOC119735843"/>
</dbReference>
<proteinExistence type="predicted"/>
<evidence type="ECO:0008006" key="3">
    <source>
        <dbReference type="Google" id="ProtNLM"/>
    </source>
</evidence>
<evidence type="ECO:0000313" key="1">
    <source>
        <dbReference type="EnsemblMetazoa" id="XP_038065709.1"/>
    </source>
</evidence>
<dbReference type="AlphaFoldDB" id="A0A914AQJ2"/>
<name>A0A914AQJ2_PATMI</name>
<evidence type="ECO:0000313" key="2">
    <source>
        <dbReference type="Proteomes" id="UP000887568"/>
    </source>
</evidence>
<sequence length="191" mass="21679">MYSVSLPRTPFKTKSKLAPCQINLPGQIVGHRQPKTTMTTMATHSLFKVSQRAISELLRILHRFILPNGNILPDSFQAAKKLVDEYLIPVEMHDVCPNDHIIFSGVHSSSKHCPECKESRYKAGTDTPAKTFPYIPLIPRLQRWFKMPAIADSLQQHMDIAEQNPVTDIHMSPAWKGLSIKMEFSREMDVA</sequence>
<dbReference type="PANTHER" id="PTHR10775">
    <property type="entry name" value="OS08G0208400 PROTEIN"/>
    <property type="match status" value="1"/>
</dbReference>
<organism evidence="1 2">
    <name type="scientific">Patiria miniata</name>
    <name type="common">Bat star</name>
    <name type="synonym">Asterina miniata</name>
    <dbReference type="NCBI Taxonomy" id="46514"/>
    <lineage>
        <taxon>Eukaryota</taxon>
        <taxon>Metazoa</taxon>
        <taxon>Echinodermata</taxon>
        <taxon>Eleutherozoa</taxon>
        <taxon>Asterozoa</taxon>
        <taxon>Asteroidea</taxon>
        <taxon>Valvatacea</taxon>
        <taxon>Valvatida</taxon>
        <taxon>Asterinidae</taxon>
        <taxon>Patiria</taxon>
    </lineage>
</organism>
<accession>A0A914AQJ2</accession>